<dbReference type="STRING" id="857293.CAAU_0868"/>
<keyword evidence="3" id="KW-1185">Reference proteome</keyword>
<feature type="transmembrane region" description="Helical" evidence="1">
    <location>
        <begin position="45"/>
        <end position="63"/>
    </location>
</feature>
<protein>
    <submittedName>
        <fullName evidence="2">Uncharacterized protein</fullName>
    </submittedName>
</protein>
<reference evidence="2 3" key="1">
    <citation type="journal article" date="2011" name="J. Bacteriol.">
        <title>Draft genome sequence of Caloramator australicus strain RC3T, a thermoanaerobe from the Great Artesian Basin of Australia.</title>
        <authorList>
            <person name="Ogg C.D."/>
            <person name="Patel B.K.C."/>
        </authorList>
    </citation>
    <scope>NUCLEOTIDE SEQUENCE [LARGE SCALE GENOMIC DNA]</scope>
    <source>
        <strain evidence="2 3">RC3</strain>
    </source>
</reference>
<keyword evidence="1" id="KW-0472">Membrane</keyword>
<dbReference type="AlphaFoldDB" id="I7LIG7"/>
<dbReference type="InterPro" id="IPR049971">
    <property type="entry name" value="CLC_0170-like"/>
</dbReference>
<proteinExistence type="predicted"/>
<dbReference type="Proteomes" id="UP000007652">
    <property type="component" value="Unassembled WGS sequence"/>
</dbReference>
<accession>I7LIG7</accession>
<gene>
    <name evidence="2" type="ORF">CAAU_0868</name>
</gene>
<feature type="transmembrane region" description="Helical" evidence="1">
    <location>
        <begin position="12"/>
        <end position="29"/>
    </location>
</feature>
<dbReference type="EMBL" id="CAKP01000042">
    <property type="protein sequence ID" value="CCJ32952.1"/>
    <property type="molecule type" value="Genomic_DNA"/>
</dbReference>
<keyword evidence="1" id="KW-0812">Transmembrane</keyword>
<organism evidence="2 3">
    <name type="scientific">Caloramator australicus RC3</name>
    <dbReference type="NCBI Taxonomy" id="857293"/>
    <lineage>
        <taxon>Bacteria</taxon>
        <taxon>Bacillati</taxon>
        <taxon>Bacillota</taxon>
        <taxon>Clostridia</taxon>
        <taxon>Eubacteriales</taxon>
        <taxon>Clostridiaceae</taxon>
        <taxon>Caloramator</taxon>
    </lineage>
</organism>
<sequence>MKAVIEFIKDQFNFNTFVLFLISSVFLYYDSLDYNKKALHYEAKFAKYCAIFSIAIAIILYIVTKILP</sequence>
<dbReference type="NCBIfam" id="NF042414">
    <property type="entry name" value="CLC_0170_fam"/>
    <property type="match status" value="1"/>
</dbReference>
<name>I7LIG7_9CLOT</name>
<evidence type="ECO:0000256" key="1">
    <source>
        <dbReference type="SAM" id="Phobius"/>
    </source>
</evidence>
<evidence type="ECO:0000313" key="3">
    <source>
        <dbReference type="Proteomes" id="UP000007652"/>
    </source>
</evidence>
<evidence type="ECO:0000313" key="2">
    <source>
        <dbReference type="EMBL" id="CCJ32952.1"/>
    </source>
</evidence>
<comment type="caution">
    <text evidence="2">The sequence shown here is derived from an EMBL/GenBank/DDBJ whole genome shotgun (WGS) entry which is preliminary data.</text>
</comment>
<dbReference type="RefSeq" id="WP_008908226.1">
    <property type="nucleotide sequence ID" value="NZ_CAKP01000042.1"/>
</dbReference>
<keyword evidence="1" id="KW-1133">Transmembrane helix</keyword>